<dbReference type="PRINTS" id="PR00097">
    <property type="entry name" value="ANTSNTHASEII"/>
</dbReference>
<dbReference type="InterPro" id="IPR029062">
    <property type="entry name" value="Class_I_gatase-like"/>
</dbReference>
<proteinExistence type="predicted"/>
<dbReference type="PRINTS" id="PR00096">
    <property type="entry name" value="GATASE"/>
</dbReference>
<dbReference type="Pfam" id="PF00117">
    <property type="entry name" value="GATase"/>
    <property type="match status" value="1"/>
</dbReference>
<organism evidence="2 3">
    <name type="scientific">Myroides odoratimimus</name>
    <dbReference type="NCBI Taxonomy" id="76832"/>
    <lineage>
        <taxon>Bacteria</taxon>
        <taxon>Pseudomonadati</taxon>
        <taxon>Bacteroidota</taxon>
        <taxon>Flavobacteriia</taxon>
        <taxon>Flavobacteriales</taxon>
        <taxon>Flavobacteriaceae</taxon>
        <taxon>Myroides</taxon>
    </lineage>
</organism>
<dbReference type="GO" id="GO:0004049">
    <property type="term" value="F:anthranilate synthase activity"/>
    <property type="evidence" value="ECO:0007669"/>
    <property type="project" value="TreeGrafter"/>
</dbReference>
<sequence>MKVLVIDNYDSFIYNVIHILKELGVETIDIIKNDKIELEQIDQYDKIILSPGPGIPSEAGKLMDVIAYAADHKDILGICLGHQAIGEYYGHQLKRLETPLHGISSPIQLAAPDDIFQSMPDHSPIAHYHSWVIEESNSELAITAYDEQQNIMAVKHRTLNVRGVQFHPESILTTYGKEIIKNWIKN</sequence>
<dbReference type="InterPro" id="IPR017926">
    <property type="entry name" value="GATASE"/>
</dbReference>
<dbReference type="FunFam" id="3.40.50.880:FF:000003">
    <property type="entry name" value="Anthranilate synthase component II"/>
    <property type="match status" value="1"/>
</dbReference>
<dbReference type="SUPFAM" id="SSF52317">
    <property type="entry name" value="Class I glutamine amidotransferase-like"/>
    <property type="match status" value="1"/>
</dbReference>
<evidence type="ECO:0000313" key="3">
    <source>
        <dbReference type="Proteomes" id="UP000069030"/>
    </source>
</evidence>
<dbReference type="Gene3D" id="3.40.50.880">
    <property type="match status" value="1"/>
</dbReference>
<gene>
    <name evidence="2" type="ORF">AS202_06515</name>
</gene>
<dbReference type="PANTHER" id="PTHR43418">
    <property type="entry name" value="MULTIFUNCTIONAL TRYPTOPHAN BIOSYNTHESIS PROTEIN-RELATED"/>
    <property type="match status" value="1"/>
</dbReference>
<dbReference type="EMBL" id="CP013690">
    <property type="protein sequence ID" value="ALU25811.1"/>
    <property type="molecule type" value="Genomic_DNA"/>
</dbReference>
<keyword evidence="1" id="KW-0315">Glutamine amidotransferase</keyword>
<dbReference type="CDD" id="cd01743">
    <property type="entry name" value="GATase1_Anthranilate_Synthase"/>
    <property type="match status" value="1"/>
</dbReference>
<reference evidence="2 3" key="1">
    <citation type="journal article" date="2016" name="J. Zhejiang Univ. Sci. B">
        <title>Antibiotic resistance mechanisms of Myroides sp.</title>
        <authorList>
            <person name="Hu S."/>
            <person name="Yuan S."/>
            <person name="Qu H."/>
            <person name="Jiang T."/>
            <person name="Zhou Y."/>
            <person name="Wang M."/>
            <person name="Ming D."/>
        </authorList>
    </citation>
    <scope>NUCLEOTIDE SEQUENCE [LARGE SCALE GENOMIC DNA]</scope>
    <source>
        <strain evidence="2 3">PR63039</strain>
    </source>
</reference>
<protein>
    <submittedName>
        <fullName evidence="2">Anthranilate synthase subunit II</fullName>
    </submittedName>
</protein>
<dbReference type="PROSITE" id="PS51273">
    <property type="entry name" value="GATASE_TYPE_1"/>
    <property type="match status" value="1"/>
</dbReference>
<dbReference type="InterPro" id="IPR006221">
    <property type="entry name" value="TrpG/PapA_dom"/>
</dbReference>
<dbReference type="AlphaFoldDB" id="A0A0S7E9Q9"/>
<dbReference type="Proteomes" id="UP000069030">
    <property type="component" value="Chromosome"/>
</dbReference>
<dbReference type="InterPro" id="IPR050472">
    <property type="entry name" value="Anth_synth/Amidotransfase"/>
</dbReference>
<dbReference type="NCBIfam" id="TIGR00566">
    <property type="entry name" value="trpG_papA"/>
    <property type="match status" value="1"/>
</dbReference>
<dbReference type="GO" id="GO:0005829">
    <property type="term" value="C:cytosol"/>
    <property type="evidence" value="ECO:0007669"/>
    <property type="project" value="TreeGrafter"/>
</dbReference>
<evidence type="ECO:0000313" key="2">
    <source>
        <dbReference type="EMBL" id="ALU25811.1"/>
    </source>
</evidence>
<name>A0A0S7E9Q9_9FLAO</name>
<dbReference type="PRINTS" id="PR00099">
    <property type="entry name" value="CPSGATASE"/>
</dbReference>
<dbReference type="eggNOG" id="COG0512">
    <property type="taxonomic scope" value="Bacteria"/>
</dbReference>
<evidence type="ECO:0000256" key="1">
    <source>
        <dbReference type="ARBA" id="ARBA00022962"/>
    </source>
</evidence>
<accession>A0A0S7E9Q9</accession>
<dbReference type="KEGG" id="mod:AS202_06515"/>
<dbReference type="RefSeq" id="WP_006257710.1">
    <property type="nucleotide sequence ID" value="NZ_BCMQ01000001.1"/>
</dbReference>
<dbReference type="PANTHER" id="PTHR43418:SF4">
    <property type="entry name" value="MULTIFUNCTIONAL TRYPTOPHAN BIOSYNTHESIS PROTEIN"/>
    <property type="match status" value="1"/>
</dbReference>
<dbReference type="GO" id="GO:0000162">
    <property type="term" value="P:L-tryptophan biosynthetic process"/>
    <property type="evidence" value="ECO:0007669"/>
    <property type="project" value="TreeGrafter"/>
</dbReference>